<dbReference type="AlphaFoldDB" id="A0A1H0E8K6"/>
<reference evidence="2" key="1">
    <citation type="submission" date="2016-10" db="EMBL/GenBank/DDBJ databases">
        <authorList>
            <person name="Varghese N."/>
            <person name="Submissions S."/>
        </authorList>
    </citation>
    <scope>NUCLEOTIDE SEQUENCE [LARGE SCALE GENOMIC DNA]</scope>
    <source>
        <strain evidence="2">CGMCC 1.10369</strain>
    </source>
</reference>
<dbReference type="EMBL" id="FNIL01000003">
    <property type="protein sequence ID" value="SDN78722.1"/>
    <property type="molecule type" value="Genomic_DNA"/>
</dbReference>
<keyword evidence="2" id="KW-1185">Reference proteome</keyword>
<gene>
    <name evidence="1" type="ORF">SAMN04488053_103246</name>
</gene>
<organism evidence="1 2">
    <name type="scientific">Alkalicoccus daliensis</name>
    <dbReference type="NCBI Taxonomy" id="745820"/>
    <lineage>
        <taxon>Bacteria</taxon>
        <taxon>Bacillati</taxon>
        <taxon>Bacillota</taxon>
        <taxon>Bacilli</taxon>
        <taxon>Bacillales</taxon>
        <taxon>Bacillaceae</taxon>
        <taxon>Alkalicoccus</taxon>
    </lineage>
</organism>
<name>A0A1H0E8K6_9BACI</name>
<sequence length="244" mass="27815">MIRESKIFESERSEYQNIVDYGGIYPMGTFMPQDNQNLQQTFVQMVPTQNTVLMYNTLRNNLGYEAFEDSYNEDPTIYTLSGGCASSIVKSFYDRNARITNMTGEFLDSAGIFMANQTIQLVELTEDNGLHYYVITGGKGAIEAKADELYNANLMLTEALPFQLENEGISINSMAIVELALAMANDVFDRKWTVNDPMHAQDLYAVESDQMIDMEESAKWIPLQDFENWTNAKRLGIVFRIQTY</sequence>
<dbReference type="OrthoDB" id="9828734at2"/>
<dbReference type="RefSeq" id="WP_090842271.1">
    <property type="nucleotide sequence ID" value="NZ_FNIL01000003.1"/>
</dbReference>
<evidence type="ECO:0000313" key="2">
    <source>
        <dbReference type="Proteomes" id="UP000198778"/>
    </source>
</evidence>
<proteinExistence type="predicted"/>
<accession>A0A1H0E8K6</accession>
<protein>
    <submittedName>
        <fullName evidence="1">Uncharacterized protein</fullName>
    </submittedName>
</protein>
<dbReference type="Proteomes" id="UP000198778">
    <property type="component" value="Unassembled WGS sequence"/>
</dbReference>
<evidence type="ECO:0000313" key="1">
    <source>
        <dbReference type="EMBL" id="SDN78722.1"/>
    </source>
</evidence>